<evidence type="ECO:0000313" key="9">
    <source>
        <dbReference type="Proteomes" id="UP001500460"/>
    </source>
</evidence>
<name>A0ABN3JDH5_9ACTN</name>
<dbReference type="PANTHER" id="PTHR43133:SF50">
    <property type="entry name" value="ECF RNA POLYMERASE SIGMA FACTOR SIGM"/>
    <property type="match status" value="1"/>
</dbReference>
<evidence type="ECO:0000256" key="3">
    <source>
        <dbReference type="ARBA" id="ARBA00023082"/>
    </source>
</evidence>
<dbReference type="Proteomes" id="UP001500460">
    <property type="component" value="Unassembled WGS sequence"/>
</dbReference>
<gene>
    <name evidence="8" type="ORF">GCM10010421_12830</name>
</gene>
<dbReference type="PANTHER" id="PTHR43133">
    <property type="entry name" value="RNA POLYMERASE ECF-TYPE SIGMA FACTO"/>
    <property type="match status" value="1"/>
</dbReference>
<accession>A0ABN3JDH5</accession>
<reference evidence="8 9" key="1">
    <citation type="journal article" date="2019" name="Int. J. Syst. Evol. Microbiol.">
        <title>The Global Catalogue of Microorganisms (GCM) 10K type strain sequencing project: providing services to taxonomists for standard genome sequencing and annotation.</title>
        <authorList>
            <consortium name="The Broad Institute Genomics Platform"/>
            <consortium name="The Broad Institute Genome Sequencing Center for Infectious Disease"/>
            <person name="Wu L."/>
            <person name="Ma J."/>
        </authorList>
    </citation>
    <scope>NUCLEOTIDE SEQUENCE [LARGE SCALE GENOMIC DNA]</scope>
    <source>
        <strain evidence="8 9">JCM 6922</strain>
    </source>
</reference>
<dbReference type="EMBL" id="BAAATK010000006">
    <property type="protein sequence ID" value="GAA2427043.1"/>
    <property type="molecule type" value="Genomic_DNA"/>
</dbReference>
<dbReference type="Gene3D" id="1.10.1740.10">
    <property type="match status" value="1"/>
</dbReference>
<dbReference type="Pfam" id="PF04545">
    <property type="entry name" value="Sigma70_r4"/>
    <property type="match status" value="1"/>
</dbReference>
<keyword evidence="4" id="KW-0238">DNA-binding</keyword>
<keyword evidence="9" id="KW-1185">Reference proteome</keyword>
<evidence type="ECO:0000256" key="5">
    <source>
        <dbReference type="ARBA" id="ARBA00023163"/>
    </source>
</evidence>
<evidence type="ECO:0000259" key="6">
    <source>
        <dbReference type="Pfam" id="PF04542"/>
    </source>
</evidence>
<dbReference type="InterPro" id="IPR013325">
    <property type="entry name" value="RNA_pol_sigma_r2"/>
</dbReference>
<dbReference type="InterPro" id="IPR036388">
    <property type="entry name" value="WH-like_DNA-bd_sf"/>
</dbReference>
<feature type="domain" description="RNA polymerase sigma-70 region 2" evidence="6">
    <location>
        <begin position="15"/>
        <end position="79"/>
    </location>
</feature>
<dbReference type="Pfam" id="PF04542">
    <property type="entry name" value="Sigma70_r2"/>
    <property type="match status" value="1"/>
</dbReference>
<dbReference type="CDD" id="cd06171">
    <property type="entry name" value="Sigma70_r4"/>
    <property type="match status" value="1"/>
</dbReference>
<dbReference type="NCBIfam" id="TIGR02937">
    <property type="entry name" value="sigma70-ECF"/>
    <property type="match status" value="1"/>
</dbReference>
<feature type="domain" description="RNA polymerase sigma-70 region 4" evidence="7">
    <location>
        <begin position="108"/>
        <end position="157"/>
    </location>
</feature>
<evidence type="ECO:0000256" key="1">
    <source>
        <dbReference type="ARBA" id="ARBA00010641"/>
    </source>
</evidence>
<evidence type="ECO:0000259" key="7">
    <source>
        <dbReference type="Pfam" id="PF04545"/>
    </source>
</evidence>
<dbReference type="NCBIfam" id="TIGR02983">
    <property type="entry name" value="SigE-fam_strep"/>
    <property type="match status" value="1"/>
</dbReference>
<evidence type="ECO:0000313" key="8">
    <source>
        <dbReference type="EMBL" id="GAA2427043.1"/>
    </source>
</evidence>
<dbReference type="SUPFAM" id="SSF88946">
    <property type="entry name" value="Sigma2 domain of RNA polymerase sigma factors"/>
    <property type="match status" value="1"/>
</dbReference>
<dbReference type="InterPro" id="IPR013324">
    <property type="entry name" value="RNA_pol_sigma_r3/r4-like"/>
</dbReference>
<comment type="similarity">
    <text evidence="1">Belongs to the sigma-70 factor family. ECF subfamily.</text>
</comment>
<keyword evidence="5" id="KW-0804">Transcription</keyword>
<keyword evidence="3" id="KW-0731">Sigma factor</keyword>
<dbReference type="InterPro" id="IPR014284">
    <property type="entry name" value="RNA_pol_sigma-70_dom"/>
</dbReference>
<keyword evidence="2" id="KW-0805">Transcription regulation</keyword>
<comment type="caution">
    <text evidence="8">The sequence shown here is derived from an EMBL/GenBank/DDBJ whole genome shotgun (WGS) entry which is preliminary data.</text>
</comment>
<dbReference type="SUPFAM" id="SSF88659">
    <property type="entry name" value="Sigma3 and sigma4 domains of RNA polymerase sigma factors"/>
    <property type="match status" value="1"/>
</dbReference>
<dbReference type="RefSeq" id="WP_344600463.1">
    <property type="nucleotide sequence ID" value="NZ_BAAATK010000006.1"/>
</dbReference>
<evidence type="ECO:0000256" key="2">
    <source>
        <dbReference type="ARBA" id="ARBA00023015"/>
    </source>
</evidence>
<organism evidence="8 9">
    <name type="scientific">Streptomyces glaucus</name>
    <dbReference type="NCBI Taxonomy" id="284029"/>
    <lineage>
        <taxon>Bacteria</taxon>
        <taxon>Bacillati</taxon>
        <taxon>Actinomycetota</taxon>
        <taxon>Actinomycetes</taxon>
        <taxon>Kitasatosporales</taxon>
        <taxon>Streptomycetaceae</taxon>
        <taxon>Streptomyces</taxon>
    </lineage>
</organism>
<evidence type="ECO:0000256" key="4">
    <source>
        <dbReference type="ARBA" id="ARBA00023125"/>
    </source>
</evidence>
<protein>
    <submittedName>
        <fullName evidence="8">SigE family RNA polymerase sigma factor</fullName>
    </submittedName>
</protein>
<dbReference type="InterPro" id="IPR007630">
    <property type="entry name" value="RNA_pol_sigma70_r4"/>
</dbReference>
<dbReference type="InterPro" id="IPR014325">
    <property type="entry name" value="RNA_pol_sigma-E_actinobac"/>
</dbReference>
<dbReference type="InterPro" id="IPR039425">
    <property type="entry name" value="RNA_pol_sigma-70-like"/>
</dbReference>
<proteinExistence type="inferred from homology"/>
<sequence length="169" mass="18750">MTAARALDEFQGFARAVTPRLFRSALLMSGDWHLAEDLVQTALGKVFASWSRVRRADSPDAYAHTVLMRSYISHKRLRRSSEQPVAALPDTADASAADNALRLTLLAALRELPPRDRAVVVLRYWEDRSVQETASALGMTQSSVRNRSSRALARLRKVIGDGRDSVAVF</sequence>
<dbReference type="Gene3D" id="1.10.10.10">
    <property type="entry name" value="Winged helix-like DNA-binding domain superfamily/Winged helix DNA-binding domain"/>
    <property type="match status" value="1"/>
</dbReference>
<dbReference type="InterPro" id="IPR007627">
    <property type="entry name" value="RNA_pol_sigma70_r2"/>
</dbReference>